<gene>
    <name evidence="1" type="ordered locus">NGK_2082</name>
</gene>
<name>B4RNQ8_NEIG2</name>
<evidence type="ECO:0000313" key="2">
    <source>
        <dbReference type="Proteomes" id="UP000002564"/>
    </source>
</evidence>
<accession>B4RNQ8</accession>
<dbReference type="HOGENOM" id="CLU_3254508_0_0_4"/>
<proteinExistence type="predicted"/>
<dbReference type="Proteomes" id="UP000002564">
    <property type="component" value="Chromosome"/>
</dbReference>
<sequence length="42" mass="4688">MRNFPLSSVKVIMIIYYITLHRNEKSGKTKNPSAVIPAKAGI</sequence>
<evidence type="ECO:0000313" key="1">
    <source>
        <dbReference type="EMBL" id="ACF30691.1"/>
    </source>
</evidence>
<dbReference type="EMBL" id="CP001050">
    <property type="protein sequence ID" value="ACF30691.1"/>
    <property type="molecule type" value="Genomic_DNA"/>
</dbReference>
<dbReference type="AlphaFoldDB" id="B4RNQ8"/>
<reference evidence="1 2" key="1">
    <citation type="journal article" date="2008" name="J. Bacteriol.">
        <title>Complete genome sequence of Neisseria gonorrhoeae NCCP11945.</title>
        <authorList>
            <person name="Chung G.T."/>
            <person name="Yoo J.S."/>
            <person name="Oh H.B."/>
            <person name="Lee Y.S."/>
            <person name="Cha S.H."/>
            <person name="Kim S.J."/>
            <person name="Yoo C.K."/>
        </authorList>
    </citation>
    <scope>NUCLEOTIDE SEQUENCE [LARGE SCALE GENOMIC DNA]</scope>
    <source>
        <strain evidence="1 2">NCCP11945</strain>
    </source>
</reference>
<organism evidence="1 2">
    <name type="scientific">Neisseria gonorrhoeae (strain NCCP11945)</name>
    <dbReference type="NCBI Taxonomy" id="521006"/>
    <lineage>
        <taxon>Bacteria</taxon>
        <taxon>Pseudomonadati</taxon>
        <taxon>Pseudomonadota</taxon>
        <taxon>Betaproteobacteria</taxon>
        <taxon>Neisseriales</taxon>
        <taxon>Neisseriaceae</taxon>
        <taxon>Neisseria</taxon>
    </lineage>
</organism>
<dbReference type="KEGG" id="ngk:NGK_2082"/>
<protein>
    <submittedName>
        <fullName evidence="1">Uncharacterized protein</fullName>
    </submittedName>
</protein>